<dbReference type="Proteomes" id="UP000184731">
    <property type="component" value="Chromosome"/>
</dbReference>
<accession>A0A1L4D220</accession>
<gene>
    <name evidence="1" type="ORF">AXG55_10115</name>
</gene>
<protein>
    <recommendedName>
        <fullName evidence="3">Transposase IS4-like domain-containing protein</fullName>
    </recommendedName>
</protein>
<proteinExistence type="predicted"/>
<evidence type="ECO:0008006" key="3">
    <source>
        <dbReference type="Google" id="ProtNLM"/>
    </source>
</evidence>
<evidence type="ECO:0000313" key="1">
    <source>
        <dbReference type="EMBL" id="APJ04242.1"/>
    </source>
</evidence>
<organism evidence="1 2">
    <name type="scientific">Silvanigrella aquatica</name>
    <dbReference type="NCBI Taxonomy" id="1915309"/>
    <lineage>
        <taxon>Bacteria</taxon>
        <taxon>Pseudomonadati</taxon>
        <taxon>Bdellovibrionota</taxon>
        <taxon>Oligoflexia</taxon>
        <taxon>Silvanigrellales</taxon>
        <taxon>Silvanigrellaceae</taxon>
        <taxon>Silvanigrella</taxon>
    </lineage>
</organism>
<evidence type="ECO:0000313" key="2">
    <source>
        <dbReference type="Proteomes" id="UP000184731"/>
    </source>
</evidence>
<name>A0A1L4D220_9BACT</name>
<dbReference type="EMBL" id="CP017834">
    <property type="protein sequence ID" value="APJ04242.1"/>
    <property type="molecule type" value="Genomic_DNA"/>
</dbReference>
<dbReference type="KEGG" id="saqi:AXG55_10115"/>
<dbReference type="OrthoDB" id="9798237at2"/>
<dbReference type="AlphaFoldDB" id="A0A1L4D220"/>
<keyword evidence="2" id="KW-1185">Reference proteome</keyword>
<reference evidence="1 2" key="1">
    <citation type="submission" date="2016-10" db="EMBL/GenBank/DDBJ databases">
        <title>Silvanigrella aquatica sp. nov., isolated from a freshwater lake located in the Black Forest, Germany, description of Silvanigrellaceae fam. nov., Silvanigrellales ord. nov., reclassification of the order Bdellovibrionales in the class Oligoflexia, reclassification of the families Bacteriovoracaceae and Halobacteriovoraceae in the new order Bacteriovoracales ord. nov., and reclassification of the family Pseudobacteriovoracaceae in the order Oligoflexiales.</title>
        <authorList>
            <person name="Hahn M.W."/>
            <person name="Schmidt J."/>
            <person name="Koll U."/>
            <person name="Rohde M."/>
            <person name="Verbag S."/>
            <person name="Pitt A."/>
            <person name="Nakai R."/>
            <person name="Naganuma T."/>
            <person name="Lang E."/>
        </authorList>
    </citation>
    <scope>NUCLEOTIDE SEQUENCE [LARGE SCALE GENOMIC DNA]</scope>
    <source>
        <strain evidence="1 2">MWH-Nonnen-W8red</strain>
    </source>
</reference>
<sequence>MNEAPHSFYNSFTGGRITKIHIAADTHPYKIRHLAENSFAILKNFRSIATRYEKISHNFKAII</sequence>